<evidence type="ECO:0000256" key="1">
    <source>
        <dbReference type="ARBA" id="ARBA00004141"/>
    </source>
</evidence>
<dbReference type="Pfam" id="PF00106">
    <property type="entry name" value="adh_short"/>
    <property type="match status" value="1"/>
</dbReference>
<evidence type="ECO:0000313" key="10">
    <source>
        <dbReference type="EMBL" id="CAB4574892.1"/>
    </source>
</evidence>
<evidence type="ECO:0000259" key="9">
    <source>
        <dbReference type="SMART" id="SM00822"/>
    </source>
</evidence>
<dbReference type="InterPro" id="IPR036291">
    <property type="entry name" value="NAD(P)-bd_dom_sf"/>
</dbReference>
<keyword evidence="4" id="KW-0521">NADP</keyword>
<evidence type="ECO:0000256" key="2">
    <source>
        <dbReference type="ARBA" id="ARBA00006484"/>
    </source>
</evidence>
<keyword evidence="8" id="KW-0472">Membrane</keyword>
<evidence type="ECO:0000256" key="6">
    <source>
        <dbReference type="ARBA" id="ARBA00023002"/>
    </source>
</evidence>
<keyword evidence="3" id="KW-0812">Transmembrane</keyword>
<dbReference type="InterPro" id="IPR057326">
    <property type="entry name" value="KR_dom"/>
</dbReference>
<evidence type="ECO:0000256" key="4">
    <source>
        <dbReference type="ARBA" id="ARBA00022857"/>
    </source>
</evidence>
<evidence type="ECO:0000256" key="7">
    <source>
        <dbReference type="ARBA" id="ARBA00023098"/>
    </source>
</evidence>
<dbReference type="SMART" id="SM00822">
    <property type="entry name" value="PKS_KR"/>
    <property type="match status" value="1"/>
</dbReference>
<dbReference type="PRINTS" id="PR00080">
    <property type="entry name" value="SDRFAMILY"/>
</dbReference>
<dbReference type="PANTHER" id="PTHR24322">
    <property type="entry name" value="PKSB"/>
    <property type="match status" value="1"/>
</dbReference>
<dbReference type="InterPro" id="IPR020904">
    <property type="entry name" value="Sc_DH/Rdtase_CS"/>
</dbReference>
<gene>
    <name evidence="10" type="ORF">UFOPK1684_00978</name>
</gene>
<comment type="similarity">
    <text evidence="2">Belongs to the short-chain dehydrogenases/reductases (SDR) family.</text>
</comment>
<evidence type="ECO:0000256" key="8">
    <source>
        <dbReference type="ARBA" id="ARBA00023136"/>
    </source>
</evidence>
<proteinExistence type="inferred from homology"/>
<dbReference type="PROSITE" id="PS00061">
    <property type="entry name" value="ADH_SHORT"/>
    <property type="match status" value="1"/>
</dbReference>
<dbReference type="GO" id="GO:0042445">
    <property type="term" value="P:hormone metabolic process"/>
    <property type="evidence" value="ECO:0007669"/>
    <property type="project" value="UniProtKB-ARBA"/>
</dbReference>
<organism evidence="10">
    <name type="scientific">freshwater metagenome</name>
    <dbReference type="NCBI Taxonomy" id="449393"/>
    <lineage>
        <taxon>unclassified sequences</taxon>
        <taxon>metagenomes</taxon>
        <taxon>ecological metagenomes</taxon>
    </lineage>
</organism>
<keyword evidence="5" id="KW-1133">Transmembrane helix</keyword>
<sequence length="272" mass="28541">MSEPYGLAGKTVLITGAGSGIGRLMALGAAKRGAKHVVIWDLNLQAAKAVVAEVKAAGSAASAQKVDVSQRAAVMTAATATLTDVGGVDVVVNNAGVVSGKKFLSLGEKDITQTYGVNTLALYWTIQAFLPGMLERDSGRLVTIASAAGLAGSATLTDYSGSKYAAVGFMESLRAELRDGGSSVSCLTVCPFYINTGMFDGVKSGSPLLKITEAEPSATRILNAIESTKRELLMPGMVYSVRYLRLLPVVLFDWFADAFGINKAMKTFRGRR</sequence>
<dbReference type="SUPFAM" id="SSF51735">
    <property type="entry name" value="NAD(P)-binding Rossmann-fold domains"/>
    <property type="match status" value="1"/>
</dbReference>
<dbReference type="GO" id="GO:0016616">
    <property type="term" value="F:oxidoreductase activity, acting on the CH-OH group of donors, NAD or NADP as acceptor"/>
    <property type="evidence" value="ECO:0007669"/>
    <property type="project" value="TreeGrafter"/>
</dbReference>
<name>A0A6J6EEV2_9ZZZZ</name>
<dbReference type="FunFam" id="3.40.50.720:FF:000131">
    <property type="entry name" value="Short-chain dehydrogenase/reductase 3"/>
    <property type="match status" value="1"/>
</dbReference>
<reference evidence="10" key="1">
    <citation type="submission" date="2020-05" db="EMBL/GenBank/DDBJ databases">
        <authorList>
            <person name="Chiriac C."/>
            <person name="Salcher M."/>
            <person name="Ghai R."/>
            <person name="Kavagutti S V."/>
        </authorList>
    </citation>
    <scope>NUCLEOTIDE SEQUENCE</scope>
</reference>
<keyword evidence="6" id="KW-0560">Oxidoreductase</keyword>
<dbReference type="GO" id="GO:0006720">
    <property type="term" value="P:isoprenoid metabolic process"/>
    <property type="evidence" value="ECO:0007669"/>
    <property type="project" value="UniProtKB-ARBA"/>
</dbReference>
<comment type="subcellular location">
    <subcellularLocation>
        <location evidence="1">Membrane</location>
        <topology evidence="1">Multi-pass membrane protein</topology>
    </subcellularLocation>
</comment>
<evidence type="ECO:0000256" key="5">
    <source>
        <dbReference type="ARBA" id="ARBA00022989"/>
    </source>
</evidence>
<dbReference type="PRINTS" id="PR00081">
    <property type="entry name" value="GDHRDH"/>
</dbReference>
<dbReference type="InterPro" id="IPR002347">
    <property type="entry name" value="SDR_fam"/>
</dbReference>
<keyword evidence="7" id="KW-0443">Lipid metabolism</keyword>
<dbReference type="GO" id="GO:0006066">
    <property type="term" value="P:alcohol metabolic process"/>
    <property type="evidence" value="ECO:0007669"/>
    <property type="project" value="UniProtKB-ARBA"/>
</dbReference>
<dbReference type="GO" id="GO:0016020">
    <property type="term" value="C:membrane"/>
    <property type="evidence" value="ECO:0007669"/>
    <property type="project" value="UniProtKB-SubCell"/>
</dbReference>
<dbReference type="EMBL" id="CAEZTM010000045">
    <property type="protein sequence ID" value="CAB4574892.1"/>
    <property type="molecule type" value="Genomic_DNA"/>
</dbReference>
<dbReference type="PANTHER" id="PTHR24322:SF736">
    <property type="entry name" value="RETINOL DEHYDROGENASE 10"/>
    <property type="match status" value="1"/>
</dbReference>
<evidence type="ECO:0000256" key="3">
    <source>
        <dbReference type="ARBA" id="ARBA00022692"/>
    </source>
</evidence>
<protein>
    <submittedName>
        <fullName evidence="10">Unannotated protein</fullName>
    </submittedName>
</protein>
<dbReference type="AlphaFoldDB" id="A0A6J6EEV2"/>
<accession>A0A6J6EEV2</accession>
<feature type="domain" description="Ketoreductase" evidence="9">
    <location>
        <begin position="10"/>
        <end position="190"/>
    </location>
</feature>
<dbReference type="Gene3D" id="3.40.50.720">
    <property type="entry name" value="NAD(P)-binding Rossmann-like Domain"/>
    <property type="match status" value="1"/>
</dbReference>